<dbReference type="Gene3D" id="3.40.50.720">
    <property type="entry name" value="NAD(P)-binding Rossmann-like Domain"/>
    <property type="match status" value="1"/>
</dbReference>
<accession>A0A2U3NU83</accession>
<reference evidence="1 2" key="1">
    <citation type="submission" date="2017-01" db="EMBL/GenBank/DDBJ databases">
        <authorList>
            <consortium name="Urmite Genomes"/>
        </authorList>
    </citation>
    <scope>NUCLEOTIDE SEQUENCE [LARGE SCALE GENOMIC DNA]</scope>
    <source>
        <strain evidence="1 2">AB57</strain>
    </source>
</reference>
<dbReference type="STRING" id="1841860.GCA_900157375_02882"/>
<name>A0A2U3NU83_9MYCO</name>
<dbReference type="InterPro" id="IPR036291">
    <property type="entry name" value="NAD(P)-bd_dom_sf"/>
</dbReference>
<evidence type="ECO:0000313" key="1">
    <source>
        <dbReference type="EMBL" id="SPM35058.1"/>
    </source>
</evidence>
<keyword evidence="2" id="KW-1185">Reference proteome</keyword>
<feature type="non-terminal residue" evidence="1">
    <location>
        <position position="1"/>
    </location>
</feature>
<sequence>VTYRVAHGGTGLTGREALRGIINDPALDLIAVLVTTPAKVGVDAGSLCGLPDIGLLATDDVDAIIAAKPDCFCYCGTAVRREEQAIEDMARLLRVGINVVTISTIPMIYSPAAPQSWHDTIESACREGQSSFYATGSEPGVASLNIPTALLAGAGQVDSYRMDEYALGLDETYPIWEVLHESMGFGKPDGHMPARIASGKVNHDWETVVRYIAEILGYQLDDIDLDWETLKAPTDLDTNVGVLAAGTICAHRWRLAGKVQGKAVVSVQYFATVSSTPWPDAWPRPVAKAASAVVYRVAGRPNMRMQLCFDAQDGEKNLNSAIALTGMAAVNAIPHLIAAEPGIRDPIAGRDVVTRQAVGARATSGTPA</sequence>
<dbReference type="EMBL" id="FUFA01000004">
    <property type="protein sequence ID" value="SPM35058.1"/>
    <property type="molecule type" value="Genomic_DNA"/>
</dbReference>
<dbReference type="Proteomes" id="UP000240988">
    <property type="component" value="Unassembled WGS sequence"/>
</dbReference>
<gene>
    <name evidence="1" type="ORF">MRAB57_2879</name>
</gene>
<organism evidence="1 2">
    <name type="scientific">Mycobacterium rhizamassiliense</name>
    <dbReference type="NCBI Taxonomy" id="1841860"/>
    <lineage>
        <taxon>Bacteria</taxon>
        <taxon>Bacillati</taxon>
        <taxon>Actinomycetota</taxon>
        <taxon>Actinomycetes</taxon>
        <taxon>Mycobacteriales</taxon>
        <taxon>Mycobacteriaceae</taxon>
        <taxon>Mycobacterium</taxon>
    </lineage>
</organism>
<dbReference type="AlphaFoldDB" id="A0A2U3NU83"/>
<dbReference type="SUPFAM" id="SSF51735">
    <property type="entry name" value="NAD(P)-binding Rossmann-fold domains"/>
    <property type="match status" value="1"/>
</dbReference>
<protein>
    <submittedName>
        <fullName evidence="1">Dihydrodipicolinate reductase</fullName>
    </submittedName>
</protein>
<evidence type="ECO:0000313" key="2">
    <source>
        <dbReference type="Proteomes" id="UP000240988"/>
    </source>
</evidence>
<dbReference type="CDD" id="cd24146">
    <property type="entry name" value="nat-AmDH_N_like"/>
    <property type="match status" value="1"/>
</dbReference>
<proteinExistence type="predicted"/>